<dbReference type="Gene3D" id="3.40.720.10">
    <property type="entry name" value="Alkaline Phosphatase, subunit A"/>
    <property type="match status" value="1"/>
</dbReference>
<feature type="signal peptide" evidence="2">
    <location>
        <begin position="1"/>
        <end position="31"/>
    </location>
</feature>
<evidence type="ECO:0000256" key="2">
    <source>
        <dbReference type="SAM" id="SignalP"/>
    </source>
</evidence>
<name>A0ABV5ULB2_9MICC</name>
<feature type="region of interest" description="Disordered" evidence="1">
    <location>
        <begin position="28"/>
        <end position="58"/>
    </location>
</feature>
<protein>
    <submittedName>
        <fullName evidence="3">Alkaline phosphatase family protein</fullName>
    </submittedName>
</protein>
<dbReference type="InterPro" id="IPR017850">
    <property type="entry name" value="Alkaline_phosphatase_core_sf"/>
</dbReference>
<keyword evidence="2" id="KW-0732">Signal</keyword>
<dbReference type="SUPFAM" id="SSF53649">
    <property type="entry name" value="Alkaline phosphatase-like"/>
    <property type="match status" value="1"/>
</dbReference>
<dbReference type="RefSeq" id="WP_376953633.1">
    <property type="nucleotide sequence ID" value="NZ_JBHMBH010000009.1"/>
</dbReference>
<evidence type="ECO:0000313" key="4">
    <source>
        <dbReference type="Proteomes" id="UP001589536"/>
    </source>
</evidence>
<feature type="chain" id="PRO_5046122896" evidence="2">
    <location>
        <begin position="32"/>
        <end position="571"/>
    </location>
</feature>
<evidence type="ECO:0000313" key="3">
    <source>
        <dbReference type="EMBL" id="MFB9713316.1"/>
    </source>
</evidence>
<dbReference type="Proteomes" id="UP001589536">
    <property type="component" value="Unassembled WGS sequence"/>
</dbReference>
<proteinExistence type="predicted"/>
<comment type="caution">
    <text evidence="3">The sequence shown here is derived from an EMBL/GenBank/DDBJ whole genome shotgun (WGS) entry which is preliminary data.</text>
</comment>
<gene>
    <name evidence="3" type="ORF">ACFFPI_03995</name>
</gene>
<dbReference type="EMBL" id="JBHMBH010000009">
    <property type="protein sequence ID" value="MFB9713316.1"/>
    <property type="molecule type" value="Genomic_DNA"/>
</dbReference>
<feature type="compositionally biased region" description="Polar residues" evidence="1">
    <location>
        <begin position="37"/>
        <end position="48"/>
    </location>
</feature>
<keyword evidence="4" id="KW-1185">Reference proteome</keyword>
<accession>A0ABV5ULB2</accession>
<evidence type="ECO:0000256" key="1">
    <source>
        <dbReference type="SAM" id="MobiDB-lite"/>
    </source>
</evidence>
<organism evidence="3 4">
    <name type="scientific">Arthrobacter methylotrophus</name>
    <dbReference type="NCBI Taxonomy" id="121291"/>
    <lineage>
        <taxon>Bacteria</taxon>
        <taxon>Bacillati</taxon>
        <taxon>Actinomycetota</taxon>
        <taxon>Actinomycetes</taxon>
        <taxon>Micrococcales</taxon>
        <taxon>Micrococcaceae</taxon>
        <taxon>Arthrobacter</taxon>
    </lineage>
</organism>
<dbReference type="InterPro" id="IPR002591">
    <property type="entry name" value="Phosphodiest/P_Trfase"/>
</dbReference>
<dbReference type="Pfam" id="PF01663">
    <property type="entry name" value="Phosphodiest"/>
    <property type="match status" value="1"/>
</dbReference>
<sequence length="571" mass="58780">MKKTAKKNGLATAAVLGAVLMAGSAVAPAMADDASRGGQNVQGQQGPDSSKDQGGQGETSKHVLLLSVDGLHQKDLDLYVKNHPTSALASLVNHGTSYTHAQTPVPSDSFPGLVGQLTGGNPGTTGVYYDDTFNRALLPAGTTDCKNTAPGAEVAFTEAADKNQNALDAGQGLPGLPGSILNMTGQPGALLDPAALPVDPASCKPVYPHQYLKVNTVFEVAKSAGLSTAWSDKHPAYEILNGPSGKGVDDLFTPEINSKAAAPFTGDWTQDNAATQQYDGYKVQAVLNEIGGKDHSGTKTAAVPGIFGMNFQSVSTAQKLPTSDGLTGGYLQGGAVPGPLLSKALDFVNSSVGKFESALAASGQAKDTTVILSAKHGQSPMDSSTLTRVPDSAIIDGLNAAWKSAHPGSADLVAFSTDDDIMQLWLSDHSQAAAQFAKDYLAAHSAAGNDINSAAKTVPASGLSKVYAGNEVARYFGTQTSDARYPDILGIAQTGVVYTGGKSKIAEHGGANADDRDVPLVISGANDHHARTVDSTVETTQIAPTILKTLGLDPNKLQAVQIEGTKALPQR</sequence>
<reference evidence="3 4" key="1">
    <citation type="submission" date="2024-09" db="EMBL/GenBank/DDBJ databases">
        <authorList>
            <person name="Sun Q."/>
            <person name="Mori K."/>
        </authorList>
    </citation>
    <scope>NUCLEOTIDE SEQUENCE [LARGE SCALE GENOMIC DNA]</scope>
    <source>
        <strain evidence="3 4">JCM 13519</strain>
    </source>
</reference>